<sequence>MICNETCGSTPFRNRLARKTYSSIRCSRQTQRTQLEGIENRNLNEQQQYLHQGCYTINEECTLIDQSFGTQNGEQCDTGVTGPCIFTRGPTQLRDSRRKTAEQWRSRKHSLVNDENCLEEIRPDQKVKFSPIINNPSFLRNLKNIVENKEVVHVSTIKNPQDVQIHLLPSLFSPSTISLKSTNCNFKSNFGSIHHSDSSYRIKSSTQSKELHLRSAGLNEIEVNTSGKNTNPLNEVPNNIDTLRGMNCYRSSSRKKQIIGKNVDSNDEINTQQRIISLFNSKVCKLLRIKFI</sequence>
<dbReference type="Proteomes" id="UP000024404">
    <property type="component" value="Unassembled WGS sequence"/>
</dbReference>
<dbReference type="AlphaFoldDB" id="A0A8R1XYY8"/>
<evidence type="ECO:0000313" key="2">
    <source>
        <dbReference type="Proteomes" id="UP000024404"/>
    </source>
</evidence>
<reference evidence="2" key="1">
    <citation type="submission" date="2013-10" db="EMBL/GenBank/DDBJ databases">
        <title>Genome sequencing of Onchocerca volvulus.</title>
        <authorList>
            <person name="Cotton J."/>
            <person name="Tsai J."/>
            <person name="Stanley E."/>
            <person name="Tracey A."/>
            <person name="Holroyd N."/>
            <person name="Lustigman S."/>
            <person name="Berriman M."/>
        </authorList>
    </citation>
    <scope>NUCLEOTIDE SEQUENCE</scope>
</reference>
<protein>
    <submittedName>
        <fullName evidence="1">Uncharacterized protein</fullName>
    </submittedName>
</protein>
<reference evidence="1" key="2">
    <citation type="submission" date="2022-06" db="UniProtKB">
        <authorList>
            <consortium name="EnsemblMetazoa"/>
        </authorList>
    </citation>
    <scope>IDENTIFICATION</scope>
</reference>
<dbReference type="EnsemblMetazoa" id="OVOC5620.1">
    <property type="protein sequence ID" value="OVOC5620.1"/>
    <property type="gene ID" value="WBGene00242429"/>
</dbReference>
<name>A0A8R1XYY8_ONCVO</name>
<accession>A0A8R1XYY8</accession>
<dbReference type="EMBL" id="CMVM020000161">
    <property type="status" value="NOT_ANNOTATED_CDS"/>
    <property type="molecule type" value="Genomic_DNA"/>
</dbReference>
<proteinExistence type="predicted"/>
<keyword evidence="2" id="KW-1185">Reference proteome</keyword>
<organism evidence="1 2">
    <name type="scientific">Onchocerca volvulus</name>
    <dbReference type="NCBI Taxonomy" id="6282"/>
    <lineage>
        <taxon>Eukaryota</taxon>
        <taxon>Metazoa</taxon>
        <taxon>Ecdysozoa</taxon>
        <taxon>Nematoda</taxon>
        <taxon>Chromadorea</taxon>
        <taxon>Rhabditida</taxon>
        <taxon>Spirurina</taxon>
        <taxon>Spiruromorpha</taxon>
        <taxon>Filarioidea</taxon>
        <taxon>Onchocercidae</taxon>
        <taxon>Onchocerca</taxon>
    </lineage>
</organism>
<dbReference type="OMA" id="RQECRTI"/>
<evidence type="ECO:0000313" key="1">
    <source>
        <dbReference type="EnsemblMetazoa" id="OVOC5620.1"/>
    </source>
</evidence>